<dbReference type="PATRIC" id="fig|264459.3.peg.3451"/>
<evidence type="ECO:0000256" key="1">
    <source>
        <dbReference type="SAM" id="MobiDB-lite"/>
    </source>
</evidence>
<feature type="non-terminal residue" evidence="2">
    <location>
        <position position="1"/>
    </location>
</feature>
<feature type="region of interest" description="Disordered" evidence="1">
    <location>
        <begin position="91"/>
        <end position="118"/>
    </location>
</feature>
<evidence type="ECO:0000313" key="2">
    <source>
        <dbReference type="EMBL" id="KPY97201.1"/>
    </source>
</evidence>
<gene>
    <name evidence="2" type="ORF">ALO94_02000</name>
</gene>
<feature type="compositionally biased region" description="Basic and acidic residues" evidence="1">
    <location>
        <begin position="23"/>
        <end position="32"/>
    </location>
</feature>
<name>A0A0Q0D917_PSESX</name>
<feature type="region of interest" description="Disordered" evidence="1">
    <location>
        <begin position="1"/>
        <end position="36"/>
    </location>
</feature>
<evidence type="ECO:0000313" key="3">
    <source>
        <dbReference type="Proteomes" id="UP000050384"/>
    </source>
</evidence>
<proteinExistence type="predicted"/>
<dbReference type="AlphaFoldDB" id="A0A0Q0D917"/>
<organism evidence="2 3">
    <name type="scientific">Pseudomonas syringae pv. spinaceae</name>
    <dbReference type="NCBI Taxonomy" id="264459"/>
    <lineage>
        <taxon>Bacteria</taxon>
        <taxon>Pseudomonadati</taxon>
        <taxon>Pseudomonadota</taxon>
        <taxon>Gammaproteobacteria</taxon>
        <taxon>Pseudomonadales</taxon>
        <taxon>Pseudomonadaceae</taxon>
        <taxon>Pseudomonas</taxon>
        <taxon>Pseudomonas syringae</taxon>
    </lineage>
</organism>
<dbReference type="EMBL" id="LJRI01000554">
    <property type="protein sequence ID" value="KPY97201.1"/>
    <property type="molecule type" value="Genomic_DNA"/>
</dbReference>
<protein>
    <submittedName>
        <fullName evidence="2">Uncharacterized protein</fullName>
    </submittedName>
</protein>
<reference evidence="2 3" key="1">
    <citation type="submission" date="2015-09" db="EMBL/GenBank/DDBJ databases">
        <title>Genome announcement of multiple Pseudomonas syringae strains.</title>
        <authorList>
            <person name="Thakur S."/>
            <person name="Wang P.W."/>
            <person name="Gong Y."/>
            <person name="Weir B.S."/>
            <person name="Guttman D.S."/>
        </authorList>
    </citation>
    <scope>NUCLEOTIDE SEQUENCE [LARGE SCALE GENOMIC DNA]</scope>
    <source>
        <strain evidence="2 3">ICMP16929</strain>
    </source>
</reference>
<dbReference type="Proteomes" id="UP000050384">
    <property type="component" value="Unassembled WGS sequence"/>
</dbReference>
<feature type="compositionally biased region" description="Basic and acidic residues" evidence="1">
    <location>
        <begin position="100"/>
        <end position="118"/>
    </location>
</feature>
<comment type="caution">
    <text evidence="2">The sequence shown here is derived from an EMBL/GenBank/DDBJ whole genome shotgun (WGS) entry which is preliminary data.</text>
</comment>
<accession>A0A0Q0D917</accession>
<sequence>GGTGPPISKRRAEICPRNAKQGRQVEKNRLGNEDGANGLIVQRLPRFKSNWPYYHQRNFLLATSDLDKEILKPLIPELSIKIKGTADRARSHYNNGFPLADREPRSPLDLHEEISPYD</sequence>